<dbReference type="Gene3D" id="1.25.40.10">
    <property type="entry name" value="Tetratricopeptide repeat domain"/>
    <property type="match status" value="1"/>
</dbReference>
<dbReference type="InterPro" id="IPR049003">
    <property type="entry name" value="PgaA_barrel"/>
</dbReference>
<keyword evidence="1" id="KW-0732">Signal</keyword>
<evidence type="ECO:0000313" key="4">
    <source>
        <dbReference type="Proteomes" id="UP000823790"/>
    </source>
</evidence>
<gene>
    <name evidence="3" type="primary">pgaA</name>
    <name evidence="3" type="ORF">J7I44_07870</name>
</gene>
<feature type="signal peptide" evidence="1">
    <location>
        <begin position="1"/>
        <end position="33"/>
    </location>
</feature>
<keyword evidence="4" id="KW-1185">Reference proteome</keyword>
<feature type="chain" id="PRO_5045363685" evidence="1">
    <location>
        <begin position="34"/>
        <end position="684"/>
    </location>
</feature>
<sequence length="684" mass="73847">MAIQGPMWVGRRRVALAVAVWAALLAAPARAGAADPAEAVATIDRLRQAGNWTGALAVCEDALRGHPGDAQLLRRQVLILVDAGAVGRARELAQAMPADPALLARLDADVAAQRARRAARDPLAPGADPYAAADAAVRELDSLIARHADDPVIVRRGQLDRLVALQAAGRPVEVVAAYDAMRPAQREALPSYVLRPLAEALLDRQRPEEAARLLERAGPANPGSLSDSESDPAIVLMYAYSEAGQYARAEQAIDAAAAAQPVWLRKPGQSAPVANPHRSEDDLHAALLRGYAGLLAQAHARLAAGVREAPANGAWRRELANNERSRGWPRRAEADLAIAHGLDPQDIGVRLGQLETQRDLGDFAGVEPGLEALEARYPRNAQVQRARRAWDRQRGWQFDAAQTFGHGNTIDYGDRDQNTFASLASPLLADHWRVYAVARRAQASLPEGDAHRTDAGLGVRGQWRGLQAYLQALPSRGTGSDPMAVEAGFDWSISDHWAWSTDASSSGADIPLRARYYGIHGSTLDSTVQWRASERLAARLGVQAANFSDGNRRRAADLGVSGRVLTRPGLQLDLGADLYASHNTLDEAAYFNPARDGAATVSAHLDHVLAARYGRTWHQLVDVAIGSYAQQGQSPGWVADVGYGQAWQPHEGLGFGWRLGWHSQPYDGRRETRATLELTLHWGE</sequence>
<dbReference type="InterPro" id="IPR011990">
    <property type="entry name" value="TPR-like_helical_dom_sf"/>
</dbReference>
<protein>
    <submittedName>
        <fullName evidence="3">Poly-beta-1,6 N-acetyl-D-glucosamine export porin PgaA</fullName>
    </submittedName>
</protein>
<reference evidence="3 4" key="1">
    <citation type="submission" date="2021-04" db="EMBL/GenBank/DDBJ databases">
        <authorList>
            <person name="Huq M.A."/>
        </authorList>
    </citation>
    <scope>NUCLEOTIDE SEQUENCE [LARGE SCALE GENOMIC DNA]</scope>
    <source>
        <strain evidence="3 4">MAH-13</strain>
    </source>
</reference>
<dbReference type="EMBL" id="JAGJRS010000016">
    <property type="protein sequence ID" value="MBP1474212.1"/>
    <property type="molecule type" value="Genomic_DNA"/>
</dbReference>
<comment type="caution">
    <text evidence="3">The sequence shown here is derived from an EMBL/GenBank/DDBJ whole genome shotgun (WGS) entry which is preliminary data.</text>
</comment>
<dbReference type="NCBIfam" id="TIGR03939">
    <property type="entry name" value="PGA_TPR_OMP"/>
    <property type="match status" value="1"/>
</dbReference>
<evidence type="ECO:0000259" key="2">
    <source>
        <dbReference type="Pfam" id="PF21197"/>
    </source>
</evidence>
<name>A0ABS4DMF0_9GAMM</name>
<evidence type="ECO:0000256" key="1">
    <source>
        <dbReference type="SAM" id="SignalP"/>
    </source>
</evidence>
<dbReference type="Proteomes" id="UP000823790">
    <property type="component" value="Unassembled WGS sequence"/>
</dbReference>
<dbReference type="Pfam" id="PF21197">
    <property type="entry name" value="PgaA_barrel"/>
    <property type="match status" value="1"/>
</dbReference>
<dbReference type="RefSeq" id="WP_209618584.1">
    <property type="nucleotide sequence ID" value="NZ_JAGJRS010000016.1"/>
</dbReference>
<evidence type="ECO:0000313" key="3">
    <source>
        <dbReference type="EMBL" id="MBP1474212.1"/>
    </source>
</evidence>
<feature type="domain" description="PgaA membrane beta barrel" evidence="2">
    <location>
        <begin position="408"/>
        <end position="682"/>
    </location>
</feature>
<proteinExistence type="predicted"/>
<dbReference type="SUPFAM" id="SSF48452">
    <property type="entry name" value="TPR-like"/>
    <property type="match status" value="1"/>
</dbReference>
<organism evidence="3 4">
    <name type="scientific">Frateuria flava</name>
    <dbReference type="NCBI Taxonomy" id="2821489"/>
    <lineage>
        <taxon>Bacteria</taxon>
        <taxon>Pseudomonadati</taxon>
        <taxon>Pseudomonadota</taxon>
        <taxon>Gammaproteobacteria</taxon>
        <taxon>Lysobacterales</taxon>
        <taxon>Rhodanobacteraceae</taxon>
        <taxon>Frateuria</taxon>
    </lineage>
</organism>
<accession>A0ABS4DMF0</accession>
<dbReference type="InterPro" id="IPR023870">
    <property type="entry name" value="PGA_export_porin_PgaA"/>
</dbReference>